<keyword evidence="2" id="KW-1185">Reference proteome</keyword>
<reference evidence="1" key="1">
    <citation type="submission" date="2021-03" db="EMBL/GenBank/DDBJ databases">
        <title>Fibrella sp. HMF5335 genome sequencing and assembly.</title>
        <authorList>
            <person name="Kang H."/>
            <person name="Kim H."/>
            <person name="Bae S."/>
            <person name="Joh K."/>
        </authorList>
    </citation>
    <scope>NUCLEOTIDE SEQUENCE</scope>
    <source>
        <strain evidence="1">HMF5335</strain>
    </source>
</reference>
<dbReference type="InterPro" id="IPR036412">
    <property type="entry name" value="HAD-like_sf"/>
</dbReference>
<protein>
    <submittedName>
        <fullName evidence="1">HAD family phosphatase</fullName>
    </submittedName>
</protein>
<dbReference type="SFLD" id="SFLDG01129">
    <property type="entry name" value="C1.5:_HAD__Beta-PGM__Phosphata"/>
    <property type="match status" value="1"/>
</dbReference>
<dbReference type="CDD" id="cd02603">
    <property type="entry name" value="HAD_sEH-N_like"/>
    <property type="match status" value="1"/>
</dbReference>
<organism evidence="1 2">
    <name type="scientific">Fibrella rubiginis</name>
    <dbReference type="NCBI Taxonomy" id="2817060"/>
    <lineage>
        <taxon>Bacteria</taxon>
        <taxon>Pseudomonadati</taxon>
        <taxon>Bacteroidota</taxon>
        <taxon>Cytophagia</taxon>
        <taxon>Cytophagales</taxon>
        <taxon>Spirosomataceae</taxon>
        <taxon>Fibrella</taxon>
    </lineage>
</organism>
<comment type="caution">
    <text evidence="1">The sequence shown here is derived from an EMBL/GenBank/DDBJ whole genome shotgun (WGS) entry which is preliminary data.</text>
</comment>
<evidence type="ECO:0000313" key="2">
    <source>
        <dbReference type="Proteomes" id="UP000664034"/>
    </source>
</evidence>
<dbReference type="Pfam" id="PF00702">
    <property type="entry name" value="Hydrolase"/>
    <property type="match status" value="1"/>
</dbReference>
<dbReference type="Gene3D" id="1.10.150.240">
    <property type="entry name" value="Putative phosphatase, domain 2"/>
    <property type="match status" value="1"/>
</dbReference>
<name>A0A939K6K0_9BACT</name>
<accession>A0A939K6K0</accession>
<dbReference type="InterPro" id="IPR023214">
    <property type="entry name" value="HAD_sf"/>
</dbReference>
<dbReference type="SFLD" id="SFLDS00003">
    <property type="entry name" value="Haloacid_Dehalogenase"/>
    <property type="match status" value="1"/>
</dbReference>
<dbReference type="PANTHER" id="PTHR43611:SF3">
    <property type="entry name" value="FLAVIN MONONUCLEOTIDE HYDROLASE 1, CHLOROPLATIC"/>
    <property type="match status" value="1"/>
</dbReference>
<dbReference type="Proteomes" id="UP000664034">
    <property type="component" value="Unassembled WGS sequence"/>
</dbReference>
<dbReference type="Gene3D" id="3.40.50.1000">
    <property type="entry name" value="HAD superfamily/HAD-like"/>
    <property type="match status" value="1"/>
</dbReference>
<evidence type="ECO:0000313" key="1">
    <source>
        <dbReference type="EMBL" id="MBO0938918.1"/>
    </source>
</evidence>
<dbReference type="PANTHER" id="PTHR43611">
    <property type="entry name" value="ALPHA-D-GLUCOSE 1-PHOSPHATE PHOSPHATASE"/>
    <property type="match status" value="1"/>
</dbReference>
<dbReference type="InterPro" id="IPR023198">
    <property type="entry name" value="PGP-like_dom2"/>
</dbReference>
<proteinExistence type="predicted"/>
<dbReference type="RefSeq" id="WP_207366447.1">
    <property type="nucleotide sequence ID" value="NZ_JAFMYV010000011.1"/>
</dbReference>
<dbReference type="AlphaFoldDB" id="A0A939K6K0"/>
<sequence>MTIQPTQTLPITTLFVDIGGVLLTNGWSRKSRALASTAFGLNLAELEERHHLTFDTYEVGKLTLTEYLDRIVFYQPRSFTEDTFRQFIYSQSAAFPDMIDLIRQLKAAYGLKVAVISNEGRELNQYRIDTFRLSEFIDFFVSSSFVHFRKPDADIFKVALDIAQAPIEQIVYIDDRALFVSVAEGLGVRGIRHVDYETTRAELAALGLRV</sequence>
<gene>
    <name evidence="1" type="ORF">J2I47_20365</name>
</gene>
<dbReference type="EMBL" id="JAFMYV010000011">
    <property type="protein sequence ID" value="MBO0938918.1"/>
    <property type="molecule type" value="Genomic_DNA"/>
</dbReference>
<dbReference type="SUPFAM" id="SSF56784">
    <property type="entry name" value="HAD-like"/>
    <property type="match status" value="1"/>
</dbReference>